<dbReference type="FunFam" id="1.10.238.10:FF:000262">
    <property type="entry name" value="calbindin-32 isoform X2"/>
    <property type="match status" value="1"/>
</dbReference>
<reference evidence="4" key="1">
    <citation type="submission" date="2021-11" db="EMBL/GenBank/DDBJ databases">
        <authorList>
            <person name="Schell T."/>
        </authorList>
    </citation>
    <scope>NUCLEOTIDE SEQUENCE</scope>
    <source>
        <strain evidence="4">M5</strain>
    </source>
</reference>
<keyword evidence="2" id="KW-0175">Coiled coil</keyword>
<dbReference type="PANTHER" id="PTHR19972:SF10">
    <property type="entry name" value="CALBINDIN-32"/>
    <property type="match status" value="1"/>
</dbReference>
<organism evidence="4 5">
    <name type="scientific">Daphnia galeata</name>
    <dbReference type="NCBI Taxonomy" id="27404"/>
    <lineage>
        <taxon>Eukaryota</taxon>
        <taxon>Metazoa</taxon>
        <taxon>Ecdysozoa</taxon>
        <taxon>Arthropoda</taxon>
        <taxon>Crustacea</taxon>
        <taxon>Branchiopoda</taxon>
        <taxon>Diplostraca</taxon>
        <taxon>Cladocera</taxon>
        <taxon>Anomopoda</taxon>
        <taxon>Daphniidae</taxon>
        <taxon>Daphnia</taxon>
    </lineage>
</organism>
<dbReference type="GO" id="GO:0030425">
    <property type="term" value="C:dendrite"/>
    <property type="evidence" value="ECO:0007669"/>
    <property type="project" value="TreeGrafter"/>
</dbReference>
<dbReference type="GO" id="GO:0043195">
    <property type="term" value="C:terminal bouton"/>
    <property type="evidence" value="ECO:0007669"/>
    <property type="project" value="TreeGrafter"/>
</dbReference>
<evidence type="ECO:0000313" key="4">
    <source>
        <dbReference type="EMBL" id="CAH0102829.1"/>
    </source>
</evidence>
<dbReference type="InterPro" id="IPR011992">
    <property type="entry name" value="EF-hand-dom_pair"/>
</dbReference>
<dbReference type="EMBL" id="CAKKLH010000094">
    <property type="protein sequence ID" value="CAH0102829.1"/>
    <property type="molecule type" value="Genomic_DNA"/>
</dbReference>
<dbReference type="PROSITE" id="PS50222">
    <property type="entry name" value="EF_HAND_2"/>
    <property type="match status" value="5"/>
</dbReference>
<dbReference type="PANTHER" id="PTHR19972">
    <property type="entry name" value="CALBINDIN"/>
    <property type="match status" value="1"/>
</dbReference>
<dbReference type="SUPFAM" id="SSF47473">
    <property type="entry name" value="EF-hand"/>
    <property type="match status" value="2"/>
</dbReference>
<dbReference type="Pfam" id="PF00036">
    <property type="entry name" value="EF-hand_1"/>
    <property type="match status" value="1"/>
</dbReference>
<evidence type="ECO:0000256" key="2">
    <source>
        <dbReference type="SAM" id="Coils"/>
    </source>
</evidence>
<dbReference type="AlphaFoldDB" id="A0A8J2RIJ7"/>
<feature type="coiled-coil region" evidence="2">
    <location>
        <begin position="136"/>
        <end position="163"/>
    </location>
</feature>
<protein>
    <recommendedName>
        <fullName evidence="3">EF-hand domain-containing protein</fullName>
    </recommendedName>
</protein>
<dbReference type="OrthoDB" id="428774at2759"/>
<evidence type="ECO:0000259" key="3">
    <source>
        <dbReference type="PROSITE" id="PS50222"/>
    </source>
</evidence>
<dbReference type="PROSITE" id="PS00018">
    <property type="entry name" value="EF_HAND_1"/>
    <property type="match status" value="5"/>
</dbReference>
<keyword evidence="5" id="KW-1185">Reference proteome</keyword>
<proteinExistence type="predicted"/>
<feature type="domain" description="EF-hand" evidence="3">
    <location>
        <begin position="247"/>
        <end position="282"/>
    </location>
</feature>
<comment type="caution">
    <text evidence="4">The sequence shown here is derived from an EMBL/GenBank/DDBJ whole genome shotgun (WGS) entry which is preliminary data.</text>
</comment>
<dbReference type="Proteomes" id="UP000789390">
    <property type="component" value="Unassembled WGS sequence"/>
</dbReference>
<dbReference type="GO" id="GO:0005509">
    <property type="term" value="F:calcium ion binding"/>
    <property type="evidence" value="ECO:0007669"/>
    <property type="project" value="InterPro"/>
</dbReference>
<dbReference type="Pfam" id="PF13202">
    <property type="entry name" value="EF-hand_5"/>
    <property type="match status" value="1"/>
</dbReference>
<dbReference type="InterPro" id="IPR002048">
    <property type="entry name" value="EF_hand_dom"/>
</dbReference>
<dbReference type="GO" id="GO:0099509">
    <property type="term" value="P:regulation of presynaptic cytosolic calcium ion concentration"/>
    <property type="evidence" value="ECO:0007669"/>
    <property type="project" value="TreeGrafter"/>
</dbReference>
<dbReference type="Pfam" id="PF13499">
    <property type="entry name" value="EF-hand_7"/>
    <property type="match status" value="1"/>
</dbReference>
<feature type="domain" description="EF-hand" evidence="3">
    <location>
        <begin position="203"/>
        <end position="238"/>
    </location>
</feature>
<feature type="domain" description="EF-hand" evidence="3">
    <location>
        <begin position="43"/>
        <end position="78"/>
    </location>
</feature>
<dbReference type="FunFam" id="1.10.238.10:FF:000304">
    <property type="entry name" value="calbindin-32 isoform X2"/>
    <property type="match status" value="1"/>
</dbReference>
<feature type="domain" description="EF-hand" evidence="3">
    <location>
        <begin position="110"/>
        <end position="145"/>
    </location>
</feature>
<accession>A0A8J2RIJ7</accession>
<dbReference type="Gene3D" id="1.10.238.10">
    <property type="entry name" value="EF-hand"/>
    <property type="match status" value="3"/>
</dbReference>
<feature type="domain" description="EF-hand" evidence="3">
    <location>
        <begin position="156"/>
        <end position="191"/>
    </location>
</feature>
<keyword evidence="1" id="KW-0106">Calcium</keyword>
<sequence length="291" mass="33587">MSSGAQNNTAAQQLKNNIRVNLDRCSNFMRQFRDPESRELTKLSANQFMDVWSHYDKDANGYIEGTELDGFLAEFVSSVNIMDVGPEVVSDAMLAELKQCFMEAYDDNQDGKIDIREIWREYDSDGSGFIEADELKNFLRDLLTEAQRDKEVTEDKLIEYTDTMLQVFDANRDGKLQLSEMSKLLPVRENFLCRQVFKGPTVLSKDDIERVFALYDRDNNGTIENEELRGFLKDLLELVKKDYDAQDLLDFEETILRGCDFNRDGKISKKELTMILLALSKHSQDDETKSK</sequence>
<dbReference type="InterPro" id="IPR051001">
    <property type="entry name" value="Calbindin_Ca-bind"/>
</dbReference>
<evidence type="ECO:0000313" key="5">
    <source>
        <dbReference type="Proteomes" id="UP000789390"/>
    </source>
</evidence>
<dbReference type="SMART" id="SM00054">
    <property type="entry name" value="EFh"/>
    <property type="match status" value="5"/>
</dbReference>
<gene>
    <name evidence="4" type="ORF">DGAL_LOCUS5353</name>
</gene>
<dbReference type="GO" id="GO:1900271">
    <property type="term" value="P:regulation of long-term synaptic potentiation"/>
    <property type="evidence" value="ECO:0007669"/>
    <property type="project" value="TreeGrafter"/>
</dbReference>
<evidence type="ECO:0000256" key="1">
    <source>
        <dbReference type="ARBA" id="ARBA00022837"/>
    </source>
</evidence>
<dbReference type="GO" id="GO:0005634">
    <property type="term" value="C:nucleus"/>
    <property type="evidence" value="ECO:0007669"/>
    <property type="project" value="TreeGrafter"/>
</dbReference>
<dbReference type="GO" id="GO:0005829">
    <property type="term" value="C:cytosol"/>
    <property type="evidence" value="ECO:0007669"/>
    <property type="project" value="TreeGrafter"/>
</dbReference>
<name>A0A8J2RIJ7_9CRUS</name>
<dbReference type="InterPro" id="IPR018247">
    <property type="entry name" value="EF_Hand_1_Ca_BS"/>
</dbReference>